<dbReference type="Pfam" id="PF02720">
    <property type="entry name" value="DUF222"/>
    <property type="match status" value="1"/>
</dbReference>
<proteinExistence type="predicted"/>
<accession>A0A1M7TGU7</accession>
<gene>
    <name evidence="2" type="ORF">SAMN05660350_01714</name>
</gene>
<protein>
    <recommendedName>
        <fullName evidence="1">HNH nuclease domain-containing protein</fullName>
    </recommendedName>
</protein>
<dbReference type="Proteomes" id="UP000184428">
    <property type="component" value="Unassembled WGS sequence"/>
</dbReference>
<evidence type="ECO:0000259" key="1">
    <source>
        <dbReference type="SMART" id="SM00507"/>
    </source>
</evidence>
<dbReference type="InterPro" id="IPR003870">
    <property type="entry name" value="DUF222"/>
</dbReference>
<dbReference type="OrthoDB" id="3634417at2"/>
<reference evidence="2 3" key="1">
    <citation type="submission" date="2016-12" db="EMBL/GenBank/DDBJ databases">
        <authorList>
            <person name="Song W.-J."/>
            <person name="Kurnit D.M."/>
        </authorList>
    </citation>
    <scope>NUCLEOTIDE SEQUENCE [LARGE SCALE GENOMIC DNA]</scope>
    <source>
        <strain evidence="2 3">DSM 43162</strain>
    </source>
</reference>
<organism evidence="2 3">
    <name type="scientific">Geodermatophilus obscurus</name>
    <dbReference type="NCBI Taxonomy" id="1861"/>
    <lineage>
        <taxon>Bacteria</taxon>
        <taxon>Bacillati</taxon>
        <taxon>Actinomycetota</taxon>
        <taxon>Actinomycetes</taxon>
        <taxon>Geodermatophilales</taxon>
        <taxon>Geodermatophilaceae</taxon>
        <taxon>Geodermatophilus</taxon>
    </lineage>
</organism>
<dbReference type="RefSeq" id="WP_072916400.1">
    <property type="nucleotide sequence ID" value="NZ_FRDM01000006.1"/>
</dbReference>
<dbReference type="CDD" id="cd00085">
    <property type="entry name" value="HNHc"/>
    <property type="match status" value="1"/>
</dbReference>
<sequence length="404" mass="42796">MGELASAIDALGALAADDLFDCSDGDLLDRTRALTRARNMVDAELARTVRRAECAQASEHDGLKSMRPWLRTHARQSGPAITGLIKAGRVQEHLPAVAAACAAGQITADQVEVLAEICTSTALDEAAAAGVDLPAIEAALVAVAVEAPYRDLQKAVGAYLAALDPDGPEPDPTEGRSLSLVQHPDGAFTGGFTLDAVGGEKLATALESIAAKSRCAGDIRTRAQMLGDALVQLADLHLASGELPVLRTVKPHVGVLVGIEDLLDPADGPGAATTGLGAAISAARARMLACDGNVTRIVIGPDSVPMDYGRTHRVVPPHLRRAVELRDQCCVFTGCEAPAWWCDVHHVLHWADGGETCLENSALLCERHHTKVHHGFWVERDPDGRWHTYRPDGTEIVIGVRLLR</sequence>
<name>A0A1M7TGU7_9ACTN</name>
<dbReference type="Gene3D" id="1.10.30.50">
    <property type="match status" value="1"/>
</dbReference>
<dbReference type="SMART" id="SM00507">
    <property type="entry name" value="HNHc"/>
    <property type="match status" value="1"/>
</dbReference>
<feature type="domain" description="HNH nuclease" evidence="1">
    <location>
        <begin position="318"/>
        <end position="370"/>
    </location>
</feature>
<dbReference type="AlphaFoldDB" id="A0A1M7TGU7"/>
<dbReference type="InterPro" id="IPR003615">
    <property type="entry name" value="HNH_nuc"/>
</dbReference>
<evidence type="ECO:0000313" key="2">
    <source>
        <dbReference type="EMBL" id="SHN69873.1"/>
    </source>
</evidence>
<evidence type="ECO:0000313" key="3">
    <source>
        <dbReference type="Proteomes" id="UP000184428"/>
    </source>
</evidence>
<dbReference type="EMBL" id="FRDM01000006">
    <property type="protein sequence ID" value="SHN69873.1"/>
    <property type="molecule type" value="Genomic_DNA"/>
</dbReference>